<protein>
    <recommendedName>
        <fullName evidence="4">C2H2-type domain-containing protein</fullName>
    </recommendedName>
</protein>
<feature type="region of interest" description="Disordered" evidence="1">
    <location>
        <begin position="20"/>
        <end position="40"/>
    </location>
</feature>
<dbReference type="EMBL" id="JABBWK010000010">
    <property type="protein sequence ID" value="KAG1904176.1"/>
    <property type="molecule type" value="Genomic_DNA"/>
</dbReference>
<keyword evidence="3" id="KW-1185">Reference proteome</keyword>
<name>A0AAD4EDJ6_9AGAM</name>
<evidence type="ECO:0000256" key="1">
    <source>
        <dbReference type="SAM" id="MobiDB-lite"/>
    </source>
</evidence>
<gene>
    <name evidence="2" type="ORF">F5891DRAFT_1126617</name>
</gene>
<evidence type="ECO:0008006" key="4">
    <source>
        <dbReference type="Google" id="ProtNLM"/>
    </source>
</evidence>
<accession>A0AAD4EDJ6</accession>
<comment type="caution">
    <text evidence="2">The sequence shown here is derived from an EMBL/GenBank/DDBJ whole genome shotgun (WGS) entry which is preliminary data.</text>
</comment>
<reference evidence="2" key="1">
    <citation type="journal article" date="2020" name="New Phytol.">
        <title>Comparative genomics reveals dynamic genome evolution in host specialist ectomycorrhizal fungi.</title>
        <authorList>
            <person name="Lofgren L.A."/>
            <person name="Nguyen N.H."/>
            <person name="Vilgalys R."/>
            <person name="Ruytinx J."/>
            <person name="Liao H.L."/>
            <person name="Branco S."/>
            <person name="Kuo A."/>
            <person name="LaButti K."/>
            <person name="Lipzen A."/>
            <person name="Andreopoulos W."/>
            <person name="Pangilinan J."/>
            <person name="Riley R."/>
            <person name="Hundley H."/>
            <person name="Na H."/>
            <person name="Barry K."/>
            <person name="Grigoriev I.V."/>
            <person name="Stajich J.E."/>
            <person name="Kennedy P.G."/>
        </authorList>
    </citation>
    <scope>NUCLEOTIDE SEQUENCE</scope>
    <source>
        <strain evidence="2">FC203</strain>
    </source>
</reference>
<dbReference type="GeneID" id="64658404"/>
<dbReference type="RefSeq" id="XP_041229751.1">
    <property type="nucleotide sequence ID" value="XM_041364106.1"/>
</dbReference>
<proteinExistence type="predicted"/>
<dbReference type="AlphaFoldDB" id="A0AAD4EDJ6"/>
<evidence type="ECO:0000313" key="3">
    <source>
        <dbReference type="Proteomes" id="UP001195769"/>
    </source>
</evidence>
<dbReference type="Pfam" id="PF18759">
    <property type="entry name" value="Plavaka"/>
    <property type="match status" value="1"/>
</dbReference>
<dbReference type="Proteomes" id="UP001195769">
    <property type="component" value="Unassembled WGS sequence"/>
</dbReference>
<dbReference type="InterPro" id="IPR041078">
    <property type="entry name" value="Plavaka"/>
</dbReference>
<organism evidence="2 3">
    <name type="scientific">Suillus fuscotomentosus</name>
    <dbReference type="NCBI Taxonomy" id="1912939"/>
    <lineage>
        <taxon>Eukaryota</taxon>
        <taxon>Fungi</taxon>
        <taxon>Dikarya</taxon>
        <taxon>Basidiomycota</taxon>
        <taxon>Agaricomycotina</taxon>
        <taxon>Agaricomycetes</taxon>
        <taxon>Agaricomycetidae</taxon>
        <taxon>Boletales</taxon>
        <taxon>Suillineae</taxon>
        <taxon>Suillaceae</taxon>
        <taxon>Suillus</taxon>
    </lineage>
</organism>
<evidence type="ECO:0000313" key="2">
    <source>
        <dbReference type="EMBL" id="KAG1904176.1"/>
    </source>
</evidence>
<feature type="region of interest" description="Disordered" evidence="1">
    <location>
        <begin position="514"/>
        <end position="533"/>
    </location>
</feature>
<sequence length="704" mass="79826">MIENNEAGNLDAQEAPVDFSHNDAGHVHAHPSANMDNNPAPNKSCCVTVEDVEDEDGSSSWHYLEPQLDAGWALRGGETKFERCRRYQEEEGEETWSPFEDANPLFKENIAYSPARAYADAVGQHRVINEMWTADWWGEIQKALPKGATIAPIILSSDKTCLPQFRGDKSVWPVYMSIGNISKAKRHQASARATVLIGYLPAGKLDCFTLDARSLAGYRLFHHCMSSVEMVCADSQIWHVHPILAAYCLVSCSKENCCPKCLCDPESMKDTLERHKLGQHPPEFEENGLHAIYKPFWADLPHSNIFLAFTPNLLHQLHKGVFKDHLVKWCVDIVGEEEMDARFKAMPDYPRLRHFKKGILAVKQWTGTEHKEMQRVFVGLLTRAVPSCVLVVVCSIIDFSYYVQLQTHTMDTLKALQTALGVFHTNKDHFNIPKLHQLTHYVDSITLFDAADGFNTELPKHLHINFVKDAYCASNKRDYEEQMALWLQQQEAVFLHGAYLDLISQQPLLAGRGEHHMFDSDSDSESEETDSPKSNTALILPLAAAEEVQVTWHIIAKVPAYPHQTVARIKTAYGTTDFLTALQTFLRKNLLHNTIIPSLYDHFDVYHHVVIIAPPDRRVSDTPKWWHIRAMPEVAASGQNPGHPACFDMALISDRPQSSRLCTLDVAQVRTIFSLPHQFGTYNRTLAYIEWFTPFRPPDHPSQM</sequence>
<feature type="compositionally biased region" description="Acidic residues" evidence="1">
    <location>
        <begin position="520"/>
        <end position="529"/>
    </location>
</feature>